<dbReference type="AlphaFoldDB" id="A0A1D1UEB5"/>
<keyword evidence="12" id="KW-1185">Reference proteome</keyword>
<comment type="caution">
    <text evidence="11">The sequence shown here is derived from an EMBL/GenBank/DDBJ whole genome shotgun (WGS) entry which is preliminary data.</text>
</comment>
<evidence type="ECO:0000259" key="9">
    <source>
        <dbReference type="Pfam" id="PF25574"/>
    </source>
</evidence>
<feature type="domain" description="Importin subunit beta-1/Transportin-1-like TPR repeats" evidence="9">
    <location>
        <begin position="464"/>
        <end position="641"/>
    </location>
</feature>
<dbReference type="InterPro" id="IPR011989">
    <property type="entry name" value="ARM-like"/>
</dbReference>
<evidence type="ECO:0000313" key="12">
    <source>
        <dbReference type="Proteomes" id="UP000186922"/>
    </source>
</evidence>
<dbReference type="Gene3D" id="1.25.10.10">
    <property type="entry name" value="Leucine-rich Repeat Variant"/>
    <property type="match status" value="1"/>
</dbReference>
<keyword evidence="8" id="KW-0175">Coiled coil</keyword>
<dbReference type="STRING" id="947166.A0A1D1UEB5"/>
<dbReference type="Pfam" id="PF13513">
    <property type="entry name" value="HEAT_EZ"/>
    <property type="match status" value="1"/>
</dbReference>
<dbReference type="SUPFAM" id="SSF48371">
    <property type="entry name" value="ARM repeat"/>
    <property type="match status" value="2"/>
</dbReference>
<evidence type="ECO:0000256" key="7">
    <source>
        <dbReference type="ARBA" id="ARBA00023242"/>
    </source>
</evidence>
<dbReference type="GO" id="GO:0005634">
    <property type="term" value="C:nucleus"/>
    <property type="evidence" value="ECO:0007669"/>
    <property type="project" value="UniProtKB-SubCell"/>
</dbReference>
<evidence type="ECO:0000259" key="10">
    <source>
        <dbReference type="Pfam" id="PF25780"/>
    </source>
</evidence>
<dbReference type="GO" id="GO:0005737">
    <property type="term" value="C:cytoplasm"/>
    <property type="evidence" value="ECO:0007669"/>
    <property type="project" value="UniProtKB-SubCell"/>
</dbReference>
<keyword evidence="3" id="KW-0813">Transport</keyword>
<sequence length="1118" mass="126690">MDLAAFSQLLHRLKNTDNAARKEAEDVFAQLEPDFKAVNLLKIIGSARPTDPAEVEIALLASVLLRRLITSDFSKFYQKFTPENQRSFRNELLRLLHADISRDKTLKKKICDAITEVLRNIQEEGELSWKELIEFVSNSLSGQEKHLQQCALMILSDYPGLFGEEGRKKITQLKTLIIRATSDENFEIQQLAVTTLIQFIIENIEEDEEKRFIKNFQDCMSHIYRVAAESIKHEDPTVLKNVIELVEHCPKLFRQDILALFDFATTTMNNQNLEQDLRQLAMELLTTLCESAPQIVRKQAEPKIAPFVMGMLLMMTELEEDEEWLKADENKTEDEDSNSYVAESSIDRVACALGGKVMLRPLLNTCHEMLQHNDWRFRHAALMAISATGEGLTKSMEKHMDEIVKVCQNSIVDPHPRVRYAACNCFGQLSTDFAPNFQKKFKSVVIETLLSTVTKDPEPRVQSHAVAALINFTEECDVKILSKFLDPLLTVLYGTLETKFKEFQATGKKLVLENVITVIASIADKIEDKFSPYYDKFMPYLKFIAQNISQKEFRLLRGKAIECISLIGMCVPKQQFFQDANEVMQMLLKTQTGEDQLEADDVSYSYYINAWGRICRILGKEFAPYLPLVMPPVLRAAEQKAEISVVDEDDVEAHEEDGDWTFMNISGDKQNVGIKTAGLDEKSDALDIIRTYAQELKGEFAPYLDQTIKLVVDTLNFFVHEGCRQNAAGAIPRLLDVAKTRGHPYMLEMWRFVYPKLMQSMKDEPDTETLGDKLGCLAESVVVVGSDALQEADVEEIFKAMETTLDEYFTRADDRMKMRNDDDYDEEMQENLDGDAKSDYYLVSRISDVVHHLFKVYGAAMCGRFEKFLSSLMKLTGAGRPFQELQWAICTFDSLLQYAGEKAAMYKELFVPIFKVGIRHAEAPVRQAAAFGWGLMAQHTGDALTAECAEVLPVLLEIISHQNARAEENEGPTENCISAIVRFLKYRPKIIEAHGAIDAMIPHFVSWLPVYIDPDETPVIYDYFADLIERNHPAVVGPNFANLPRIVGIVAEAFEKDAVEEDESGGQANVVYNRLVNIIKHIQQDSNLFQNIVSGLSQDQQEALMKALTSPPRAVNAA</sequence>
<name>A0A1D1UEB5_RAMVA</name>
<dbReference type="Pfam" id="PF18829">
    <property type="entry name" value="Importin_rep_6"/>
    <property type="match status" value="1"/>
</dbReference>
<dbReference type="InterPro" id="IPR057672">
    <property type="entry name" value="TPR_IPO4/5"/>
</dbReference>
<feature type="coiled-coil region" evidence="8">
    <location>
        <begin position="263"/>
        <end position="290"/>
    </location>
</feature>
<evidence type="ECO:0000256" key="3">
    <source>
        <dbReference type="ARBA" id="ARBA00022448"/>
    </source>
</evidence>
<protein>
    <submittedName>
        <fullName evidence="11">Uncharacterized protein</fullName>
    </submittedName>
</protein>
<dbReference type="InterPro" id="IPR041653">
    <property type="entry name" value="Importin_rep_4"/>
</dbReference>
<keyword evidence="4" id="KW-0963">Cytoplasm</keyword>
<dbReference type="PANTHER" id="PTHR10527">
    <property type="entry name" value="IMPORTIN BETA"/>
    <property type="match status" value="1"/>
</dbReference>
<evidence type="ECO:0000256" key="4">
    <source>
        <dbReference type="ARBA" id="ARBA00022490"/>
    </source>
</evidence>
<reference evidence="11 12" key="1">
    <citation type="journal article" date="2016" name="Nat. Commun.">
        <title>Extremotolerant tardigrade genome and improved radiotolerance of human cultured cells by tardigrade-unique protein.</title>
        <authorList>
            <person name="Hashimoto T."/>
            <person name="Horikawa D.D."/>
            <person name="Saito Y."/>
            <person name="Kuwahara H."/>
            <person name="Kozuka-Hata H."/>
            <person name="Shin-I T."/>
            <person name="Minakuchi Y."/>
            <person name="Ohishi K."/>
            <person name="Motoyama A."/>
            <person name="Aizu T."/>
            <person name="Enomoto A."/>
            <person name="Kondo K."/>
            <person name="Tanaka S."/>
            <person name="Hara Y."/>
            <person name="Koshikawa S."/>
            <person name="Sagara H."/>
            <person name="Miura T."/>
            <person name="Yokobori S."/>
            <person name="Miyagawa K."/>
            <person name="Suzuki Y."/>
            <person name="Kubo T."/>
            <person name="Oyama M."/>
            <person name="Kohara Y."/>
            <person name="Fujiyama A."/>
            <person name="Arakawa K."/>
            <person name="Katayama T."/>
            <person name="Toyoda A."/>
            <person name="Kunieda T."/>
        </authorList>
    </citation>
    <scope>NUCLEOTIDE SEQUENCE [LARGE SCALE GENOMIC DNA]</scope>
    <source>
        <strain evidence="11 12">YOKOZUNA-1</strain>
    </source>
</reference>
<dbReference type="EMBL" id="BDGG01000001">
    <property type="protein sequence ID" value="GAU87821.1"/>
    <property type="molecule type" value="Genomic_DNA"/>
</dbReference>
<proteinExistence type="predicted"/>
<evidence type="ECO:0000256" key="1">
    <source>
        <dbReference type="ARBA" id="ARBA00004123"/>
    </source>
</evidence>
<dbReference type="Proteomes" id="UP000186922">
    <property type="component" value="Unassembled WGS sequence"/>
</dbReference>
<keyword evidence="5" id="KW-0677">Repeat</keyword>
<keyword evidence="6" id="KW-0653">Protein transport</keyword>
<evidence type="ECO:0000256" key="8">
    <source>
        <dbReference type="SAM" id="Coils"/>
    </source>
</evidence>
<dbReference type="GO" id="GO:0006606">
    <property type="term" value="P:protein import into nucleus"/>
    <property type="evidence" value="ECO:0007669"/>
    <property type="project" value="InterPro"/>
</dbReference>
<dbReference type="InterPro" id="IPR041389">
    <property type="entry name" value="Importin_rep_6"/>
</dbReference>
<evidence type="ECO:0000256" key="2">
    <source>
        <dbReference type="ARBA" id="ARBA00004496"/>
    </source>
</evidence>
<comment type="subcellular location">
    <subcellularLocation>
        <location evidence="2">Cytoplasm</location>
    </subcellularLocation>
    <subcellularLocation>
        <location evidence="1">Nucleus</location>
    </subcellularLocation>
</comment>
<dbReference type="OrthoDB" id="543373at2759"/>
<dbReference type="InterPro" id="IPR058584">
    <property type="entry name" value="IMB1_TNPO1-like_TPR"/>
</dbReference>
<dbReference type="Pfam" id="PF18808">
    <property type="entry name" value="Importin_rep_4"/>
    <property type="match status" value="1"/>
</dbReference>
<organism evidence="11 12">
    <name type="scientific">Ramazzottius varieornatus</name>
    <name type="common">Water bear</name>
    <name type="synonym">Tardigrade</name>
    <dbReference type="NCBI Taxonomy" id="947166"/>
    <lineage>
        <taxon>Eukaryota</taxon>
        <taxon>Metazoa</taxon>
        <taxon>Ecdysozoa</taxon>
        <taxon>Tardigrada</taxon>
        <taxon>Eutardigrada</taxon>
        <taxon>Parachela</taxon>
        <taxon>Hypsibioidea</taxon>
        <taxon>Ramazzottiidae</taxon>
        <taxon>Ramazzottius</taxon>
    </lineage>
</organism>
<evidence type="ECO:0000256" key="6">
    <source>
        <dbReference type="ARBA" id="ARBA00022927"/>
    </source>
</evidence>
<accession>A0A1D1UEB5</accession>
<feature type="domain" description="IPO4/5-like TPR repeats" evidence="10">
    <location>
        <begin position="103"/>
        <end position="262"/>
    </location>
</feature>
<dbReference type="Pfam" id="PF25574">
    <property type="entry name" value="TPR_IMB1"/>
    <property type="match status" value="1"/>
</dbReference>
<dbReference type="Pfam" id="PF25780">
    <property type="entry name" value="TPR_IPO5"/>
    <property type="match status" value="1"/>
</dbReference>
<evidence type="ECO:0000256" key="5">
    <source>
        <dbReference type="ARBA" id="ARBA00022737"/>
    </source>
</evidence>
<gene>
    <name evidence="11" type="primary">RvY_00618-1</name>
    <name evidence="11" type="synonym">RvY_00618.1</name>
    <name evidence="11" type="ORF">RvY_00618</name>
</gene>
<evidence type="ECO:0000313" key="11">
    <source>
        <dbReference type="EMBL" id="GAU87821.1"/>
    </source>
</evidence>
<dbReference type="InterPro" id="IPR040122">
    <property type="entry name" value="Importin_beta"/>
</dbReference>
<dbReference type="InterPro" id="IPR016024">
    <property type="entry name" value="ARM-type_fold"/>
</dbReference>
<keyword evidence="7" id="KW-0539">Nucleus</keyword>